<dbReference type="PANTHER" id="PTHR43685">
    <property type="entry name" value="GLYCOSYLTRANSFERASE"/>
    <property type="match status" value="1"/>
</dbReference>
<keyword evidence="5" id="KW-1185">Reference proteome</keyword>
<dbReference type="Proteomes" id="UP000502508">
    <property type="component" value="Chromosome"/>
</dbReference>
<dbReference type="InterPro" id="IPR001173">
    <property type="entry name" value="Glyco_trans_2-like"/>
</dbReference>
<feature type="transmembrane region" description="Helical" evidence="1">
    <location>
        <begin position="709"/>
        <end position="737"/>
    </location>
</feature>
<reference evidence="4 5" key="2">
    <citation type="submission" date="2020-03" db="EMBL/GenBank/DDBJ databases">
        <authorList>
            <person name="Ichikawa N."/>
            <person name="Kimura A."/>
            <person name="Kitahashi Y."/>
            <person name="Uohara A."/>
        </authorList>
    </citation>
    <scope>NUCLEOTIDE SEQUENCE [LARGE SCALE GENOMIC DNA]</scope>
    <source>
        <strain evidence="4 5">NBRC 107702</strain>
    </source>
</reference>
<dbReference type="InterPro" id="IPR029044">
    <property type="entry name" value="Nucleotide-diphossugar_trans"/>
</dbReference>
<accession>A0A6F8XNL8</accession>
<feature type="domain" description="Glycosyltransferase 2-like" evidence="2">
    <location>
        <begin position="416"/>
        <end position="529"/>
    </location>
</feature>
<reference evidence="4 5" key="1">
    <citation type="submission" date="2020-03" db="EMBL/GenBank/DDBJ databases">
        <title>Whole genome shotgun sequence of Phytohabitans flavus NBRC 107702.</title>
        <authorList>
            <person name="Komaki H."/>
            <person name="Tamura T."/>
        </authorList>
    </citation>
    <scope>NUCLEOTIDE SEQUENCE [LARGE SCALE GENOMIC DNA]</scope>
    <source>
        <strain evidence="4 5">NBRC 107702</strain>
    </source>
</reference>
<dbReference type="KEGG" id="pfla:Pflav_017990"/>
<evidence type="ECO:0000259" key="3">
    <source>
        <dbReference type="Pfam" id="PF01757"/>
    </source>
</evidence>
<feature type="transmembrane region" description="Helical" evidence="1">
    <location>
        <begin position="319"/>
        <end position="340"/>
    </location>
</feature>
<feature type="transmembrane region" description="Helical" evidence="1">
    <location>
        <begin position="678"/>
        <end position="697"/>
    </location>
</feature>
<organism evidence="4 5">
    <name type="scientific">Phytohabitans flavus</name>
    <dbReference type="NCBI Taxonomy" id="1076124"/>
    <lineage>
        <taxon>Bacteria</taxon>
        <taxon>Bacillati</taxon>
        <taxon>Actinomycetota</taxon>
        <taxon>Actinomycetes</taxon>
        <taxon>Micromonosporales</taxon>
        <taxon>Micromonosporaceae</taxon>
    </lineage>
</organism>
<feature type="transmembrane region" description="Helical" evidence="1">
    <location>
        <begin position="235"/>
        <end position="251"/>
    </location>
</feature>
<dbReference type="Pfam" id="PF00535">
    <property type="entry name" value="Glycos_transf_2"/>
    <property type="match status" value="1"/>
</dbReference>
<evidence type="ECO:0000259" key="2">
    <source>
        <dbReference type="Pfam" id="PF00535"/>
    </source>
</evidence>
<dbReference type="PANTHER" id="PTHR43685:SF2">
    <property type="entry name" value="GLYCOSYLTRANSFERASE 2-LIKE DOMAIN-CONTAINING PROTEIN"/>
    <property type="match status" value="1"/>
</dbReference>
<dbReference type="EMBL" id="AP022870">
    <property type="protein sequence ID" value="BCB75389.1"/>
    <property type="molecule type" value="Genomic_DNA"/>
</dbReference>
<feature type="transmembrane region" description="Helical" evidence="1">
    <location>
        <begin position="78"/>
        <end position="98"/>
    </location>
</feature>
<dbReference type="GO" id="GO:0016747">
    <property type="term" value="F:acyltransferase activity, transferring groups other than amino-acyl groups"/>
    <property type="evidence" value="ECO:0007669"/>
    <property type="project" value="InterPro"/>
</dbReference>
<evidence type="ECO:0008006" key="6">
    <source>
        <dbReference type="Google" id="ProtNLM"/>
    </source>
</evidence>
<dbReference type="Pfam" id="PF01757">
    <property type="entry name" value="Acyl_transf_3"/>
    <property type="match status" value="1"/>
</dbReference>
<feature type="transmembrane region" description="Helical" evidence="1">
    <location>
        <begin position="210"/>
        <end position="229"/>
    </location>
</feature>
<keyword evidence="1" id="KW-0472">Membrane</keyword>
<sequence>MTRQRWLDAVRGVAIIAVVVDHVTFMAFHSVWAGLMQVAHIGAFGLAVIFLVTGYVIPASLERGGSPARFWVSRAFRLYPMWIVVAVAAIAASLAGVAPLPGELWRQPGMMLLANLTLLQNLLGVPGLLVVLWTLSYQVAFYALVTAAYRFGLHRRGAETAIALGALAIVVTLAQRLLGPVPLPRTGWFVAVAVAVLAAGLWAALRGGRAVAAAGAGVLVLAILALTARTQHADGWGLVILAMMFTGAALYQARRRALLAVGTLLAAAAVTGWAGGGLSYLSELPPGAAARVWFTGLVSGVLLFVLAPLVRDRLIPRPLAVVGVTSYSIYLLHMGVILMLLPMLEEAGRAAWWWQVAAFAAVFAVVLPISYLSHRLVEVPGQRLGRALWQRYGTPRPPAAQAEPAPATDDPDTRVSVIIPNYNKAKTLRACLESVYRQGHPPFEVIVVDDASTDGSRAIAAEFPCRLVAFEANRGVSAARNAGAAAATGDVLFFVDSDIALATDAVANAVGLLRERPDRGVVQGIYEAQPLFPDGPVEAYKTLFEHYWRQRSAGVVDATLFALTAVPRRVFEEVGGFDEKMRDAEDIEFGTRLPARYAIWMSDRVLGRHDDVDRFWPYMSEHVGRARNYGALVARLLLGRARPGPDRGSRGVDVATVACMVSCALAVVALPLAVVSGWLLLVPLALVVVFVTIDRRLWGFVRREKGSPFLLYFIPMHFLMHTTQIVGMLAGAVAATVRPGRQR</sequence>
<feature type="transmembrane region" description="Helical" evidence="1">
    <location>
        <begin position="186"/>
        <end position="205"/>
    </location>
</feature>
<gene>
    <name evidence="4" type="ORF">Pflav_017990</name>
</gene>
<dbReference type="RefSeq" id="WP_232071104.1">
    <property type="nucleotide sequence ID" value="NZ_AP022870.1"/>
</dbReference>
<proteinExistence type="predicted"/>
<dbReference type="Gene3D" id="3.90.550.10">
    <property type="entry name" value="Spore Coat Polysaccharide Biosynthesis Protein SpsA, Chain A"/>
    <property type="match status" value="1"/>
</dbReference>
<evidence type="ECO:0000313" key="4">
    <source>
        <dbReference type="EMBL" id="BCB75389.1"/>
    </source>
</evidence>
<feature type="transmembrane region" description="Helical" evidence="1">
    <location>
        <begin position="288"/>
        <end position="307"/>
    </location>
</feature>
<feature type="transmembrane region" description="Helical" evidence="1">
    <location>
        <begin position="38"/>
        <end position="57"/>
    </location>
</feature>
<evidence type="ECO:0000313" key="5">
    <source>
        <dbReference type="Proteomes" id="UP000502508"/>
    </source>
</evidence>
<dbReference type="InterPro" id="IPR050834">
    <property type="entry name" value="Glycosyltransf_2"/>
</dbReference>
<dbReference type="AlphaFoldDB" id="A0A6F8XNL8"/>
<feature type="transmembrane region" description="Helical" evidence="1">
    <location>
        <begin position="157"/>
        <end position="174"/>
    </location>
</feature>
<feature type="transmembrane region" description="Helical" evidence="1">
    <location>
        <begin position="352"/>
        <end position="373"/>
    </location>
</feature>
<dbReference type="SUPFAM" id="SSF53448">
    <property type="entry name" value="Nucleotide-diphospho-sugar transferases"/>
    <property type="match status" value="1"/>
</dbReference>
<feature type="domain" description="Acyltransferase 3" evidence="3">
    <location>
        <begin position="5"/>
        <end position="203"/>
    </location>
</feature>
<feature type="transmembrane region" description="Helical" evidence="1">
    <location>
        <begin position="12"/>
        <end position="32"/>
    </location>
</feature>
<keyword evidence="1" id="KW-0812">Transmembrane</keyword>
<dbReference type="InterPro" id="IPR002656">
    <property type="entry name" value="Acyl_transf_3_dom"/>
</dbReference>
<evidence type="ECO:0000256" key="1">
    <source>
        <dbReference type="SAM" id="Phobius"/>
    </source>
</evidence>
<feature type="transmembrane region" description="Helical" evidence="1">
    <location>
        <begin position="258"/>
        <end position="282"/>
    </location>
</feature>
<protein>
    <recommendedName>
        <fullName evidence="6">Acyltransferase</fullName>
    </recommendedName>
</protein>
<keyword evidence="1" id="KW-1133">Transmembrane helix</keyword>
<name>A0A6F8XNL8_9ACTN</name>
<feature type="transmembrane region" description="Helical" evidence="1">
    <location>
        <begin position="118"/>
        <end position="145"/>
    </location>
</feature>